<dbReference type="InterPro" id="IPR032809">
    <property type="entry name" value="Put_HupE_UreJ"/>
</dbReference>
<feature type="transmembrane region" description="Helical" evidence="1">
    <location>
        <begin position="296"/>
        <end position="319"/>
    </location>
</feature>
<reference evidence="3 4" key="1">
    <citation type="submission" date="2023-12" db="EMBL/GenBank/DDBJ databases">
        <title>the genome sequence of Hyalangium sp. s54d21.</title>
        <authorList>
            <person name="Zhang X."/>
        </authorList>
    </citation>
    <scope>NUCLEOTIDE SEQUENCE [LARGE SCALE GENOMIC DNA]</scope>
    <source>
        <strain evidence="4">s54d21</strain>
    </source>
</reference>
<name>A0ABU5HID7_9BACT</name>
<evidence type="ECO:0000256" key="2">
    <source>
        <dbReference type="SAM" id="SignalP"/>
    </source>
</evidence>
<gene>
    <name evidence="3" type="ORF">SYV04_43025</name>
</gene>
<dbReference type="EMBL" id="JAXIVS010000031">
    <property type="protein sequence ID" value="MDY7233238.1"/>
    <property type="molecule type" value="Genomic_DNA"/>
</dbReference>
<feature type="transmembrane region" description="Helical" evidence="1">
    <location>
        <begin position="266"/>
        <end position="290"/>
    </location>
</feature>
<keyword evidence="1" id="KW-0472">Membrane</keyword>
<dbReference type="Pfam" id="PF13795">
    <property type="entry name" value="HupE_UreJ_2"/>
    <property type="match status" value="1"/>
</dbReference>
<accession>A0ABU5HID7</accession>
<keyword evidence="2" id="KW-0732">Signal</keyword>
<feature type="chain" id="PRO_5046826367" evidence="2">
    <location>
        <begin position="20"/>
        <end position="353"/>
    </location>
</feature>
<comment type="caution">
    <text evidence="3">The sequence shown here is derived from an EMBL/GenBank/DDBJ whole genome shotgun (WGS) entry which is preliminary data.</text>
</comment>
<feature type="transmembrane region" description="Helical" evidence="1">
    <location>
        <begin position="184"/>
        <end position="201"/>
    </location>
</feature>
<organism evidence="3 4">
    <name type="scientific">Hyalangium rubrum</name>
    <dbReference type="NCBI Taxonomy" id="3103134"/>
    <lineage>
        <taxon>Bacteria</taxon>
        <taxon>Pseudomonadati</taxon>
        <taxon>Myxococcota</taxon>
        <taxon>Myxococcia</taxon>
        <taxon>Myxococcales</taxon>
        <taxon>Cystobacterineae</taxon>
        <taxon>Archangiaceae</taxon>
        <taxon>Hyalangium</taxon>
    </lineage>
</organism>
<evidence type="ECO:0000313" key="3">
    <source>
        <dbReference type="EMBL" id="MDY7233238.1"/>
    </source>
</evidence>
<keyword evidence="4" id="KW-1185">Reference proteome</keyword>
<evidence type="ECO:0000256" key="1">
    <source>
        <dbReference type="SAM" id="Phobius"/>
    </source>
</evidence>
<proteinExistence type="predicted"/>
<keyword evidence="1" id="KW-1133">Transmembrane helix</keyword>
<dbReference type="InterPro" id="IPR018247">
    <property type="entry name" value="EF_Hand_1_Ca_BS"/>
</dbReference>
<keyword evidence="1" id="KW-0812">Transmembrane</keyword>
<feature type="transmembrane region" description="Helical" evidence="1">
    <location>
        <begin position="331"/>
        <end position="349"/>
    </location>
</feature>
<protein>
    <submittedName>
        <fullName evidence="3">HupE/UreJ family protein</fullName>
    </submittedName>
</protein>
<feature type="transmembrane region" description="Helical" evidence="1">
    <location>
        <begin position="239"/>
        <end position="259"/>
    </location>
</feature>
<feature type="signal peptide" evidence="2">
    <location>
        <begin position="1"/>
        <end position="19"/>
    </location>
</feature>
<feature type="transmembrane region" description="Helical" evidence="1">
    <location>
        <begin position="208"/>
        <end position="233"/>
    </location>
</feature>
<dbReference type="PROSITE" id="PS00018">
    <property type="entry name" value="EF_HAND_1"/>
    <property type="match status" value="1"/>
</dbReference>
<sequence length="353" mass="37606">MARLAAPLVLLLGAGVARAHDADIIYAQVRRAPADGPEVHALLTMTASTLSLLLPADADGDGDISQADLDARRAALKVGLWDAVPLTAAGASCARKEHSARRRESYVELTATFICPPGPLRQTFTVLSLLPSNYKVVLGTYGGEGGQLFADSRQPSVDIPERGAAPASGFAPGFGGWVQLGMKHIFEGIDHLAFLLALLLVGGTLKRVLWMVTAFTVAHSLTLGATALGFILLDPERTRWVEAAIALSIIYVAAENLVLRQHRHRALITFLFGLVHGFGFASVLSGYGLGQQVVKGLLGFNLGVELGQAVLVVALLPIMRLIQRRPTAHRWTVRVLSSVILVAGGVWLVERLG</sequence>
<dbReference type="Proteomes" id="UP001291309">
    <property type="component" value="Unassembled WGS sequence"/>
</dbReference>
<evidence type="ECO:0000313" key="4">
    <source>
        <dbReference type="Proteomes" id="UP001291309"/>
    </source>
</evidence>